<evidence type="ECO:0000256" key="1">
    <source>
        <dbReference type="ARBA" id="ARBA00004496"/>
    </source>
</evidence>
<dbReference type="RefSeq" id="XP_015603145.1">
    <property type="nucleotide sequence ID" value="XM_015747659.2"/>
</dbReference>
<dbReference type="Pfam" id="PF18569">
    <property type="entry name" value="Thioredoxin_16"/>
    <property type="match status" value="1"/>
</dbReference>
<dbReference type="GO" id="GO:0006412">
    <property type="term" value="P:translation"/>
    <property type="evidence" value="ECO:0007669"/>
    <property type="project" value="UniProtKB-KW"/>
</dbReference>
<keyword evidence="6" id="KW-1185">Reference proteome</keyword>
<dbReference type="CTD" id="7965"/>
<dbReference type="Gene3D" id="1.20.1050.130">
    <property type="match status" value="1"/>
</dbReference>
<accession>A0AAJ7C6S0</accession>
<dbReference type="PANTHER" id="PTHR13438:SF2">
    <property type="entry name" value="AMINOACYL TRNA SYNTHASE COMPLEX-INTERACTING MULTIFUNCTIONAL PROTEIN 2"/>
    <property type="match status" value="1"/>
</dbReference>
<dbReference type="InterPro" id="IPR041503">
    <property type="entry name" value="AIMP2_thioredoxin"/>
</dbReference>
<comment type="subcellular location">
    <subcellularLocation>
        <location evidence="1">Cytoplasm</location>
    </subcellularLocation>
</comment>
<evidence type="ECO:0000256" key="2">
    <source>
        <dbReference type="ARBA" id="ARBA00022490"/>
    </source>
</evidence>
<dbReference type="GeneID" id="107271532"/>
<name>A0AAJ7C6S0_CEPCN</name>
<evidence type="ECO:0000256" key="3">
    <source>
        <dbReference type="ARBA" id="ARBA00022917"/>
    </source>
</evidence>
<evidence type="ECO:0000259" key="5">
    <source>
        <dbReference type="Pfam" id="PF18569"/>
    </source>
</evidence>
<gene>
    <name evidence="7" type="primary">LOC107271532</name>
</gene>
<dbReference type="GO" id="GO:0005737">
    <property type="term" value="C:cytoplasm"/>
    <property type="evidence" value="ECO:0007669"/>
    <property type="project" value="UniProtKB-SubCell"/>
</dbReference>
<organism evidence="6 7">
    <name type="scientific">Cephus cinctus</name>
    <name type="common">Wheat stem sawfly</name>
    <dbReference type="NCBI Taxonomy" id="211228"/>
    <lineage>
        <taxon>Eukaryota</taxon>
        <taxon>Metazoa</taxon>
        <taxon>Ecdysozoa</taxon>
        <taxon>Arthropoda</taxon>
        <taxon>Hexapoda</taxon>
        <taxon>Insecta</taxon>
        <taxon>Pterygota</taxon>
        <taxon>Neoptera</taxon>
        <taxon>Endopterygota</taxon>
        <taxon>Hymenoptera</taxon>
        <taxon>Cephoidea</taxon>
        <taxon>Cephidae</taxon>
        <taxon>Cephus</taxon>
    </lineage>
</organism>
<evidence type="ECO:0000313" key="7">
    <source>
        <dbReference type="RefSeq" id="XP_015603145.1"/>
    </source>
</evidence>
<reference evidence="7" key="1">
    <citation type="submission" date="2025-08" db="UniProtKB">
        <authorList>
            <consortium name="RefSeq"/>
        </authorList>
    </citation>
    <scope>IDENTIFICATION</scope>
</reference>
<dbReference type="AlphaFoldDB" id="A0AAJ7C6S0"/>
<dbReference type="Proteomes" id="UP000694920">
    <property type="component" value="Unplaced"/>
</dbReference>
<proteinExistence type="predicted"/>
<dbReference type="GO" id="GO:0017101">
    <property type="term" value="C:aminoacyl-tRNA synthetase multienzyme complex"/>
    <property type="evidence" value="ECO:0007669"/>
    <property type="project" value="InterPro"/>
</dbReference>
<feature type="coiled-coil region" evidence="4">
    <location>
        <begin position="68"/>
        <end position="102"/>
    </location>
</feature>
<dbReference type="PANTHER" id="PTHR13438">
    <property type="entry name" value="AMINOACYL TRNA SYNTHASE COMPLEX-INTERACTING MULTIFUNCTIONAL PROTEIN"/>
    <property type="match status" value="1"/>
</dbReference>
<feature type="domain" description="AIMP2 thioredoxin-like" evidence="5">
    <location>
        <begin position="118"/>
        <end position="192"/>
    </location>
</feature>
<dbReference type="KEGG" id="ccin:107271532"/>
<sequence length="304" mass="34323">MSGGTTMYTLKPIISLPSETNQSKTMYRMKNIHGEHREPDDHASHESKIVSGITEQVIKFLKDPLPEVAILEARQEKILAQLAQLKEQVSSLCNVLKESSQTKPTVVSGSEETIRVYIAVNANSTRPPYSLVALQKIWTQADLRITTHVHSTVVDAVPELPISRKRSISNIIINTALIWKNVPELELVLSPVRGHPLLGEVNLLRYLSRLITIYNYENIDCPGEIDAILDLCHRLPYENSSKEKQAILFEFSKKLGKDKWFLGFTDTSIADVAVWSTIKQINFGKLPLNLTEWFARCDKVFLST</sequence>
<evidence type="ECO:0000256" key="4">
    <source>
        <dbReference type="SAM" id="Coils"/>
    </source>
</evidence>
<protein>
    <submittedName>
        <fullName evidence="7">Aminoacyl tRNA synthase complex-interacting multifunctional protein 2 isoform X1</fullName>
    </submittedName>
</protein>
<keyword evidence="4" id="KW-0175">Coiled coil</keyword>
<keyword evidence="2" id="KW-0963">Cytoplasm</keyword>
<keyword evidence="3" id="KW-0648">Protein biosynthesis</keyword>
<dbReference type="InterPro" id="IPR042360">
    <property type="entry name" value="AIMP2"/>
</dbReference>
<evidence type="ECO:0000313" key="6">
    <source>
        <dbReference type="Proteomes" id="UP000694920"/>
    </source>
</evidence>